<feature type="non-terminal residue" evidence="2">
    <location>
        <position position="62"/>
    </location>
</feature>
<feature type="region of interest" description="Disordered" evidence="1">
    <location>
        <begin position="42"/>
        <end position="62"/>
    </location>
</feature>
<sequence>MEHNEASMPVKKAKPAGHTRKRRPLKAKLYTELVETLTIMAAGGGEDKKISKGHGSKSSSTT</sequence>
<dbReference type="EMBL" id="CAUOFW020007940">
    <property type="protein sequence ID" value="CAK9181100.1"/>
    <property type="molecule type" value="Genomic_DNA"/>
</dbReference>
<organism evidence="2 3">
    <name type="scientific">Ilex paraguariensis</name>
    <name type="common">yerba mate</name>
    <dbReference type="NCBI Taxonomy" id="185542"/>
    <lineage>
        <taxon>Eukaryota</taxon>
        <taxon>Viridiplantae</taxon>
        <taxon>Streptophyta</taxon>
        <taxon>Embryophyta</taxon>
        <taxon>Tracheophyta</taxon>
        <taxon>Spermatophyta</taxon>
        <taxon>Magnoliopsida</taxon>
        <taxon>eudicotyledons</taxon>
        <taxon>Gunneridae</taxon>
        <taxon>Pentapetalae</taxon>
        <taxon>asterids</taxon>
        <taxon>campanulids</taxon>
        <taxon>Aquifoliales</taxon>
        <taxon>Aquifoliaceae</taxon>
        <taxon>Ilex</taxon>
    </lineage>
</organism>
<evidence type="ECO:0008006" key="4">
    <source>
        <dbReference type="Google" id="ProtNLM"/>
    </source>
</evidence>
<gene>
    <name evidence="2" type="ORF">ILEXP_LOCUS51139</name>
</gene>
<dbReference type="AlphaFoldDB" id="A0ABC8UJ91"/>
<proteinExistence type="predicted"/>
<evidence type="ECO:0000256" key="1">
    <source>
        <dbReference type="SAM" id="MobiDB-lite"/>
    </source>
</evidence>
<feature type="compositionally biased region" description="Basic residues" evidence="1">
    <location>
        <begin position="11"/>
        <end position="25"/>
    </location>
</feature>
<evidence type="ECO:0000313" key="3">
    <source>
        <dbReference type="Proteomes" id="UP001642360"/>
    </source>
</evidence>
<evidence type="ECO:0000313" key="2">
    <source>
        <dbReference type="EMBL" id="CAK9181100.1"/>
    </source>
</evidence>
<comment type="caution">
    <text evidence="2">The sequence shown here is derived from an EMBL/GenBank/DDBJ whole genome shotgun (WGS) entry which is preliminary data.</text>
</comment>
<feature type="region of interest" description="Disordered" evidence="1">
    <location>
        <begin position="1"/>
        <end position="25"/>
    </location>
</feature>
<protein>
    <recommendedName>
        <fullName evidence="4">Histone H2B</fullName>
    </recommendedName>
</protein>
<name>A0ABC8UJ91_9AQUA</name>
<accession>A0ABC8UJ91</accession>
<reference evidence="2 3" key="1">
    <citation type="submission" date="2024-02" db="EMBL/GenBank/DDBJ databases">
        <authorList>
            <person name="Vignale AGUSTIN F."/>
            <person name="Sosa J E."/>
            <person name="Modenutti C."/>
        </authorList>
    </citation>
    <scope>NUCLEOTIDE SEQUENCE [LARGE SCALE GENOMIC DNA]</scope>
</reference>
<dbReference type="Proteomes" id="UP001642360">
    <property type="component" value="Unassembled WGS sequence"/>
</dbReference>
<keyword evidence="3" id="KW-1185">Reference proteome</keyword>